<feature type="region of interest" description="Disordered" evidence="2">
    <location>
        <begin position="56"/>
        <end position="99"/>
    </location>
</feature>
<keyword evidence="4" id="KW-1185">Reference proteome</keyword>
<name>A0A9P5VJ14_9FUNG</name>
<organism evidence="3 4">
    <name type="scientific">Podila minutissima</name>
    <dbReference type="NCBI Taxonomy" id="64525"/>
    <lineage>
        <taxon>Eukaryota</taxon>
        <taxon>Fungi</taxon>
        <taxon>Fungi incertae sedis</taxon>
        <taxon>Mucoromycota</taxon>
        <taxon>Mortierellomycotina</taxon>
        <taxon>Mortierellomycetes</taxon>
        <taxon>Mortierellales</taxon>
        <taxon>Mortierellaceae</taxon>
        <taxon>Podila</taxon>
    </lineage>
</organism>
<feature type="region of interest" description="Disordered" evidence="2">
    <location>
        <begin position="302"/>
        <end position="364"/>
    </location>
</feature>
<evidence type="ECO:0000313" key="4">
    <source>
        <dbReference type="Proteomes" id="UP000696485"/>
    </source>
</evidence>
<evidence type="ECO:0000256" key="1">
    <source>
        <dbReference type="SAM" id="Coils"/>
    </source>
</evidence>
<dbReference type="Proteomes" id="UP000696485">
    <property type="component" value="Unassembled WGS sequence"/>
</dbReference>
<accession>A0A9P5VJ14</accession>
<feature type="coiled-coil region" evidence="1">
    <location>
        <begin position="222"/>
        <end position="259"/>
    </location>
</feature>
<gene>
    <name evidence="3" type="ORF">BG006_010015</name>
</gene>
<proteinExistence type="predicted"/>
<reference evidence="3" key="1">
    <citation type="journal article" date="2020" name="Fungal Divers.">
        <title>Resolving the Mortierellaceae phylogeny through synthesis of multi-gene phylogenetics and phylogenomics.</title>
        <authorList>
            <person name="Vandepol N."/>
            <person name="Liber J."/>
            <person name="Desiro A."/>
            <person name="Na H."/>
            <person name="Kennedy M."/>
            <person name="Barry K."/>
            <person name="Grigoriev I.V."/>
            <person name="Miller A.N."/>
            <person name="O'Donnell K."/>
            <person name="Stajich J.E."/>
            <person name="Bonito G."/>
        </authorList>
    </citation>
    <scope>NUCLEOTIDE SEQUENCE</scope>
    <source>
        <strain evidence="3">NVP1</strain>
    </source>
</reference>
<evidence type="ECO:0000313" key="3">
    <source>
        <dbReference type="EMBL" id="KAF9326587.1"/>
    </source>
</evidence>
<feature type="compositionally biased region" description="Low complexity" evidence="2">
    <location>
        <begin position="302"/>
        <end position="344"/>
    </location>
</feature>
<sequence length="364" mass="41435">MDNLIFPPPSPAPLILPRRLSIHGSLRNKGSPQQGGASLDSPYGSDNVTHYYYFPATSQTQGGHSPEHTNGLEEGNGTHGVIKAHSRRHSVATGSPMTTVTPRHAIHMPVMRFNPEIWRTENHQREVRRLMHESREEEVRKRRDMRSIMDTSDDEEDDNDMLDVVSTVDLGGFKEAEEREKNRIREEVRKEWTRMVESQSVQNRQAAFEALQAQRRRSWPNLLQERQQQQQHLQELRQMQQLQQMYAHQQQQQQQQQQQIKSFQNPGQIYTTAQARFGAQGGAGAGTGTGVYMPQQRVPEQLPAPGQQQLPQHRVSFSGYPSSSPPWSSLSSFPSSSFPSASSSANFGRFDSRDRKSSFSEYRG</sequence>
<dbReference type="AlphaFoldDB" id="A0A9P5VJ14"/>
<evidence type="ECO:0000256" key="2">
    <source>
        <dbReference type="SAM" id="MobiDB-lite"/>
    </source>
</evidence>
<protein>
    <submittedName>
        <fullName evidence="3">Uncharacterized protein</fullName>
    </submittedName>
</protein>
<dbReference type="EMBL" id="JAAAUY010000763">
    <property type="protein sequence ID" value="KAF9326587.1"/>
    <property type="molecule type" value="Genomic_DNA"/>
</dbReference>
<keyword evidence="1" id="KW-0175">Coiled coil</keyword>
<feature type="compositionally biased region" description="Basic and acidic residues" evidence="2">
    <location>
        <begin position="350"/>
        <end position="364"/>
    </location>
</feature>
<comment type="caution">
    <text evidence="3">The sequence shown here is derived from an EMBL/GenBank/DDBJ whole genome shotgun (WGS) entry which is preliminary data.</text>
</comment>